<evidence type="ECO:0000259" key="1">
    <source>
        <dbReference type="Pfam" id="PF01636"/>
    </source>
</evidence>
<dbReference type="EMBL" id="CP042202">
    <property type="protein sequence ID" value="QDS77700.1"/>
    <property type="molecule type" value="Genomic_DNA"/>
</dbReference>
<protein>
    <recommendedName>
        <fullName evidence="1">Aminoglycoside phosphotransferase domain-containing protein</fullName>
    </recommendedName>
</protein>
<dbReference type="STRING" id="50376.A0A517LPX4"/>
<gene>
    <name evidence="2" type="ORF">FKW77_003856</name>
</gene>
<feature type="domain" description="Aminoglycoside phosphotransferase" evidence="1">
    <location>
        <begin position="61"/>
        <end position="270"/>
    </location>
</feature>
<dbReference type="Pfam" id="PF01636">
    <property type="entry name" value="APH"/>
    <property type="match status" value="1"/>
</dbReference>
<dbReference type="CDD" id="cd05120">
    <property type="entry name" value="APH_ChoK_like"/>
    <property type="match status" value="1"/>
</dbReference>
<sequence length="287" mass="32798">MATIESPDVEPSFRTQALQLLALTVTKLASQRFLSKLFAHSNGPVFFFNLCIKFGDSVTIAEANALRFVAKHTSIPVPKVYHAFAYHGKTYIIMERIRGETVAQKWRSLSETSKTSIFGQLRQMIDELRAVPRKTTGVANLDGGPIHDDRLPRTSSWGPFDTVHDFLLALRNNITIEAFETQDHSTLDPKAISDVQELVRFHESIVLPPVLTHGDLSSFNVLLRDGNVVGIIDWENAGWLPYYWEYTTAWHANPQNQFWQKEVHKFLNVYEEELGMEKVRRQYFGGF</sequence>
<dbReference type="PANTHER" id="PTHR21310:SF55">
    <property type="entry name" value="AMINOGLYCOSIDE PHOSPHOTRANSFERASE DOMAIN-CONTAINING PROTEIN"/>
    <property type="match status" value="1"/>
</dbReference>
<keyword evidence="3" id="KW-1185">Reference proteome</keyword>
<dbReference type="InterPro" id="IPR051678">
    <property type="entry name" value="AGP_Transferase"/>
</dbReference>
<accession>A0A517LPX4</accession>
<dbReference type="SUPFAM" id="SSF56112">
    <property type="entry name" value="Protein kinase-like (PK-like)"/>
    <property type="match status" value="1"/>
</dbReference>
<name>A0A517LPX4_9PEZI</name>
<organism evidence="2 3">
    <name type="scientific">Venturia effusa</name>
    <dbReference type="NCBI Taxonomy" id="50376"/>
    <lineage>
        <taxon>Eukaryota</taxon>
        <taxon>Fungi</taxon>
        <taxon>Dikarya</taxon>
        <taxon>Ascomycota</taxon>
        <taxon>Pezizomycotina</taxon>
        <taxon>Dothideomycetes</taxon>
        <taxon>Pleosporomycetidae</taxon>
        <taxon>Venturiales</taxon>
        <taxon>Venturiaceae</taxon>
        <taxon>Venturia</taxon>
    </lineage>
</organism>
<proteinExistence type="predicted"/>
<evidence type="ECO:0000313" key="2">
    <source>
        <dbReference type="EMBL" id="QDS77700.1"/>
    </source>
</evidence>
<dbReference type="Proteomes" id="UP000316270">
    <property type="component" value="Chromosome 18"/>
</dbReference>
<dbReference type="InterPro" id="IPR011009">
    <property type="entry name" value="Kinase-like_dom_sf"/>
</dbReference>
<dbReference type="OrthoDB" id="8300194at2759"/>
<reference evidence="2 3" key="1">
    <citation type="submission" date="2019-07" db="EMBL/GenBank/DDBJ databases">
        <title>Finished genome of Venturia effusa.</title>
        <authorList>
            <person name="Young C.A."/>
            <person name="Cox M.P."/>
            <person name="Ganley A.R.D."/>
            <person name="David W.J."/>
        </authorList>
    </citation>
    <scope>NUCLEOTIDE SEQUENCE [LARGE SCALE GENOMIC DNA]</scope>
    <source>
        <strain evidence="3">albino</strain>
    </source>
</reference>
<dbReference type="Gene3D" id="3.90.1200.10">
    <property type="match status" value="1"/>
</dbReference>
<dbReference type="AlphaFoldDB" id="A0A517LPX4"/>
<dbReference type="InterPro" id="IPR002575">
    <property type="entry name" value="Aminoglycoside_PTrfase"/>
</dbReference>
<dbReference type="PANTHER" id="PTHR21310">
    <property type="entry name" value="AMINOGLYCOSIDE PHOSPHOTRANSFERASE-RELATED-RELATED"/>
    <property type="match status" value="1"/>
</dbReference>
<evidence type="ECO:0000313" key="3">
    <source>
        <dbReference type="Proteomes" id="UP000316270"/>
    </source>
</evidence>